<dbReference type="InterPro" id="IPR036514">
    <property type="entry name" value="SGNH_hydro_sf"/>
</dbReference>
<dbReference type="EMBL" id="MCGI01000001">
    <property type="protein sequence ID" value="ODM13328.1"/>
    <property type="molecule type" value="Genomic_DNA"/>
</dbReference>
<protein>
    <recommendedName>
        <fullName evidence="1">BF1531-like N-terminal domain-containing protein</fullName>
    </recommendedName>
</protein>
<dbReference type="InterPro" id="IPR023214">
    <property type="entry name" value="HAD_sf"/>
</dbReference>
<dbReference type="InterPro" id="IPR010037">
    <property type="entry name" value="FkbH_domain"/>
</dbReference>
<feature type="domain" description="BF1531-like N-terminal" evidence="1">
    <location>
        <begin position="36"/>
        <end position="232"/>
    </location>
</feature>
<dbReference type="InterPro" id="IPR036412">
    <property type="entry name" value="HAD-like_sf"/>
</dbReference>
<dbReference type="Pfam" id="PF21211">
    <property type="entry name" value="FkbH_N"/>
    <property type="match status" value="1"/>
</dbReference>
<reference evidence="2 3" key="1">
    <citation type="submission" date="2016-07" db="EMBL/GenBank/DDBJ databases">
        <title>Characterization of isolates of Eisenbergiella tayi derived from blood cultures, using whole genome sequencing.</title>
        <authorList>
            <person name="Burdz T."/>
            <person name="Wiebe D."/>
            <person name="Huynh C."/>
            <person name="Bernard K."/>
        </authorList>
    </citation>
    <scope>NUCLEOTIDE SEQUENCE [LARGE SCALE GENOMIC DNA]</scope>
    <source>
        <strain evidence="2 3">NML 120489</strain>
    </source>
</reference>
<dbReference type="RefSeq" id="WP_069155981.1">
    <property type="nucleotide sequence ID" value="NZ_MCGI01000001.1"/>
</dbReference>
<comment type="caution">
    <text evidence="2">The sequence shown here is derived from an EMBL/GenBank/DDBJ whole genome shotgun (WGS) entry which is preliminary data.</text>
</comment>
<dbReference type="Gene3D" id="3.40.50.1000">
    <property type="entry name" value="HAD superfamily/HAD-like"/>
    <property type="match status" value="1"/>
</dbReference>
<accession>A0A1E3AXA0</accession>
<name>A0A1E3AXA0_9FIRM</name>
<evidence type="ECO:0000313" key="3">
    <source>
        <dbReference type="Proteomes" id="UP000095003"/>
    </source>
</evidence>
<dbReference type="InterPro" id="IPR010033">
    <property type="entry name" value="HAD_SF_ppase_IIIC"/>
</dbReference>
<dbReference type="NCBIfam" id="TIGR01686">
    <property type="entry name" value="FkbH"/>
    <property type="match status" value="1"/>
</dbReference>
<sequence length="598" mass="69194">MLKELDYPFDAEYILKKSKSLRRQLLSDGNLKIHKKIAVLGGSTTHDIIRILELFLLNQGIEPEFYESEYGRYWEDAVFGSEKLDEFQPDVIYIHTSNRNIKVWPALGDSDEVVADKLDTQYTHFEKMWEVAADKWNCPIIQNNFELPFYRTLGNQDGVNVCGKTSFINRLNNKFAEYARNNDNFYINDIHYQSAAYGLDAWSAPLYWHMYKYSLCLSAIPWLTHNIANIIKSIYGKNKKSLVLDLDNTLWGGVVGEDGPENLELGPETSMGQVYMEVQSYIKELKTLGVMLNVDSKNNEENALAGLLHPDGILKPEDFLVIKANWEPKSKNIMEIAAQLNILPDSLVFVDDNPAEREIVRAQASGVSVPEIGVPEDYIRNLDHGGYFEVTNISNDDLKRNDMYKADRKRQEQQSAFTDYRDYLLSLNMKAEIAPFSFRYMSRIAQLTNKSNQFNLTTKRFTQGEIEKISADEGYITLYGRLEDRFGDNGVVSVVIGRIEDKRLHIELWLMSCRVLKRDMEYAMMDALVKESLRYGINTVYGYYYPTAKNKMVQDFYLLQGFEKVEENESGTIWRLELSEQYENKNRVIELMNTEEEL</sequence>
<dbReference type="InterPro" id="IPR049369">
    <property type="entry name" value="BF1531-like_N"/>
</dbReference>
<proteinExistence type="predicted"/>
<dbReference type="Gene3D" id="3.40.50.1110">
    <property type="entry name" value="SGNH hydrolase"/>
    <property type="match status" value="1"/>
</dbReference>
<organism evidence="2 3">
    <name type="scientific">Eisenbergiella tayi</name>
    <dbReference type="NCBI Taxonomy" id="1432052"/>
    <lineage>
        <taxon>Bacteria</taxon>
        <taxon>Bacillati</taxon>
        <taxon>Bacillota</taxon>
        <taxon>Clostridia</taxon>
        <taxon>Lachnospirales</taxon>
        <taxon>Lachnospiraceae</taxon>
        <taxon>Eisenbergiella</taxon>
    </lineage>
</organism>
<gene>
    <name evidence="2" type="ORF">BEH84_01043</name>
</gene>
<dbReference type="SUPFAM" id="SSF56784">
    <property type="entry name" value="HAD-like"/>
    <property type="match status" value="1"/>
</dbReference>
<dbReference type="NCBIfam" id="TIGR01681">
    <property type="entry name" value="HAD-SF-IIIC"/>
    <property type="match status" value="1"/>
</dbReference>
<evidence type="ECO:0000313" key="2">
    <source>
        <dbReference type="EMBL" id="ODM13328.1"/>
    </source>
</evidence>
<dbReference type="Proteomes" id="UP000095003">
    <property type="component" value="Unassembled WGS sequence"/>
</dbReference>
<dbReference type="AlphaFoldDB" id="A0A1E3AXA0"/>
<evidence type="ECO:0000259" key="1">
    <source>
        <dbReference type="Pfam" id="PF21211"/>
    </source>
</evidence>
<dbReference type="PATRIC" id="fig|1432052.3.peg.1150"/>
<dbReference type="GeneID" id="93299548"/>